<dbReference type="EMBL" id="GBRH01160939">
    <property type="protein sequence ID" value="JAE36957.1"/>
    <property type="molecule type" value="Transcribed_RNA"/>
</dbReference>
<evidence type="ECO:0000313" key="1">
    <source>
        <dbReference type="EMBL" id="JAE36957.1"/>
    </source>
</evidence>
<proteinExistence type="predicted"/>
<reference evidence="1" key="1">
    <citation type="submission" date="2014-09" db="EMBL/GenBank/DDBJ databases">
        <authorList>
            <person name="Magalhaes I.L.F."/>
            <person name="Oliveira U."/>
            <person name="Santos F.R."/>
            <person name="Vidigal T.H.D.A."/>
            <person name="Brescovit A.D."/>
            <person name="Santos A.J."/>
        </authorList>
    </citation>
    <scope>NUCLEOTIDE SEQUENCE</scope>
    <source>
        <tissue evidence="1">Shoot tissue taken approximately 20 cm above the soil surface</tissue>
    </source>
</reference>
<dbReference type="AlphaFoldDB" id="A0A0A9HJM2"/>
<accession>A0A0A9HJM2</accession>
<sequence length="39" mass="4480">MQHTCEPVLQGFPEYAFFLLTVFTSWTSAQETKRVVCLA</sequence>
<name>A0A0A9HJM2_ARUDO</name>
<reference evidence="1" key="2">
    <citation type="journal article" date="2015" name="Data Brief">
        <title>Shoot transcriptome of the giant reed, Arundo donax.</title>
        <authorList>
            <person name="Barrero R.A."/>
            <person name="Guerrero F.D."/>
            <person name="Moolhuijzen P."/>
            <person name="Goolsby J.A."/>
            <person name="Tidwell J."/>
            <person name="Bellgard S.E."/>
            <person name="Bellgard M.I."/>
        </authorList>
    </citation>
    <scope>NUCLEOTIDE SEQUENCE</scope>
    <source>
        <tissue evidence="1">Shoot tissue taken approximately 20 cm above the soil surface</tissue>
    </source>
</reference>
<protein>
    <submittedName>
        <fullName evidence="1">Uncharacterized protein</fullName>
    </submittedName>
</protein>
<organism evidence="1">
    <name type="scientific">Arundo donax</name>
    <name type="common">Giant reed</name>
    <name type="synonym">Donax arundinaceus</name>
    <dbReference type="NCBI Taxonomy" id="35708"/>
    <lineage>
        <taxon>Eukaryota</taxon>
        <taxon>Viridiplantae</taxon>
        <taxon>Streptophyta</taxon>
        <taxon>Embryophyta</taxon>
        <taxon>Tracheophyta</taxon>
        <taxon>Spermatophyta</taxon>
        <taxon>Magnoliopsida</taxon>
        <taxon>Liliopsida</taxon>
        <taxon>Poales</taxon>
        <taxon>Poaceae</taxon>
        <taxon>PACMAD clade</taxon>
        <taxon>Arundinoideae</taxon>
        <taxon>Arundineae</taxon>
        <taxon>Arundo</taxon>
    </lineage>
</organism>